<sequence length="95" mass="10192">MEDFFNWIGTQLGAAIRFIVEGLGGFFANFDDALSGFFNGLTGELGLSTSLFSLLGLILGLYLLFKGITSLLRGSIIGGLLMTFIGLTFLGWMIA</sequence>
<evidence type="ECO:0000313" key="4">
    <source>
        <dbReference type="Proteomes" id="UP001170481"/>
    </source>
</evidence>
<protein>
    <submittedName>
        <fullName evidence="3">Uncharacterized protein</fullName>
    </submittedName>
</protein>
<dbReference type="AlphaFoldDB" id="A0AAP4TZZ0"/>
<dbReference type="Proteomes" id="UP001229025">
    <property type="component" value="Unassembled WGS sequence"/>
</dbReference>
<keyword evidence="1" id="KW-0472">Membrane</keyword>
<dbReference type="Proteomes" id="UP001170481">
    <property type="component" value="Unassembled WGS sequence"/>
</dbReference>
<reference evidence="5" key="3">
    <citation type="submission" date="2023-07" db="EMBL/GenBank/DDBJ databases">
        <title>Genome-based characterization of strain KMM 296 and proposal for reclassification of Cobetia litoralis and Cobetia pacifica, and emended description of the species Cobetia amphilecti and Cobetia marina.</title>
        <authorList>
            <person name="Balabanova L."/>
            <person name="Nedashkovskaya O."/>
        </authorList>
    </citation>
    <scope>NUCLEOTIDE SEQUENCE [LARGE SCALE GENOMIC DNA]</scope>
    <source>
        <strain evidence="5">NRIC 0815</strain>
    </source>
</reference>
<reference evidence="2" key="1">
    <citation type="submission" date="2023-04" db="EMBL/GenBank/DDBJ databases">
        <authorList>
            <person name="Otstavnykh N."/>
            <person name="Seitkalieva A."/>
            <person name="Bystritskaya E."/>
        </authorList>
    </citation>
    <scope>NUCLEOTIDE SEQUENCE</scope>
    <source>
        <strain evidence="2">NRIC 0815</strain>
    </source>
</reference>
<dbReference type="GeneID" id="97327004"/>
<feature type="transmembrane region" description="Helical" evidence="1">
    <location>
        <begin position="45"/>
        <end position="64"/>
    </location>
</feature>
<proteinExistence type="predicted"/>
<keyword evidence="5" id="KW-1185">Reference proteome</keyword>
<keyword evidence="1" id="KW-0812">Transmembrane</keyword>
<feature type="transmembrane region" description="Helical" evidence="1">
    <location>
        <begin position="76"/>
        <end position="94"/>
    </location>
</feature>
<name>A0AAP4TZZ0_9GAMM</name>
<reference evidence="2" key="4">
    <citation type="submission" date="2024-05" db="EMBL/GenBank/DDBJ databases">
        <title>Genome-based characterization of strain KMM 296 and proposal for reclassification of Cobetia litoralis and Cobetia pacifica, and emended description of the species Cobetia amphilecti and Cobetia marina.</title>
        <authorList>
            <person name="Balabanova L."/>
            <person name="Nedashkovskaya O."/>
        </authorList>
    </citation>
    <scope>NUCLEOTIDE SEQUENCE</scope>
    <source>
        <strain evidence="2">NRIC 0815</strain>
    </source>
</reference>
<comment type="caution">
    <text evidence="3">The sequence shown here is derived from an EMBL/GenBank/DDBJ whole genome shotgun (WGS) entry which is preliminary data.</text>
</comment>
<evidence type="ECO:0000313" key="2">
    <source>
        <dbReference type="EMBL" id="MDI5884556.1"/>
    </source>
</evidence>
<accession>A0AAP4TZZ0</accession>
<keyword evidence="1" id="KW-1133">Transmembrane helix</keyword>
<gene>
    <name evidence="3" type="ORF">Q4535_08120</name>
    <name evidence="2" type="ORF">QLT01_09335</name>
</gene>
<evidence type="ECO:0000313" key="3">
    <source>
        <dbReference type="EMBL" id="MDO6672086.1"/>
    </source>
</evidence>
<organism evidence="3 4">
    <name type="scientific">Cobetia amphilecti</name>
    <dbReference type="NCBI Taxonomy" id="1055104"/>
    <lineage>
        <taxon>Bacteria</taxon>
        <taxon>Pseudomonadati</taxon>
        <taxon>Pseudomonadota</taxon>
        <taxon>Gammaproteobacteria</taxon>
        <taxon>Oceanospirillales</taxon>
        <taxon>Halomonadaceae</taxon>
        <taxon>Cobetia</taxon>
    </lineage>
</organism>
<dbReference type="EMBL" id="JASCSA010000006">
    <property type="protein sequence ID" value="MDI5884556.1"/>
    <property type="molecule type" value="Genomic_DNA"/>
</dbReference>
<dbReference type="EMBL" id="JAUORK010000008">
    <property type="protein sequence ID" value="MDO6672086.1"/>
    <property type="molecule type" value="Genomic_DNA"/>
</dbReference>
<reference evidence="3" key="2">
    <citation type="submission" date="2023-07" db="EMBL/GenBank/DDBJ databases">
        <title>Genome content predicts the carbon catabolic preferences of heterotrophic bacteria.</title>
        <authorList>
            <person name="Gralka M."/>
        </authorList>
    </citation>
    <scope>NUCLEOTIDE SEQUENCE</scope>
    <source>
        <strain evidence="3">C2R13</strain>
    </source>
</reference>
<evidence type="ECO:0000256" key="1">
    <source>
        <dbReference type="SAM" id="Phobius"/>
    </source>
</evidence>
<dbReference type="RefSeq" id="WP_043334097.1">
    <property type="nucleotide sequence ID" value="NZ_CP084115.1"/>
</dbReference>
<evidence type="ECO:0000313" key="5">
    <source>
        <dbReference type="Proteomes" id="UP001229025"/>
    </source>
</evidence>